<dbReference type="Gene3D" id="3.30.300.180">
    <property type="match status" value="1"/>
</dbReference>
<evidence type="ECO:0000313" key="1">
    <source>
        <dbReference type="EMBL" id="MER5172908.1"/>
    </source>
</evidence>
<organism evidence="1 2">
    <name type="scientific">Thioclava kandeliae</name>
    <dbReference type="NCBI Taxonomy" id="3070818"/>
    <lineage>
        <taxon>Bacteria</taxon>
        <taxon>Pseudomonadati</taxon>
        <taxon>Pseudomonadota</taxon>
        <taxon>Alphaproteobacteria</taxon>
        <taxon>Rhodobacterales</taxon>
        <taxon>Paracoccaceae</taxon>
        <taxon>Thioclava</taxon>
    </lineage>
</organism>
<reference evidence="1 2" key="1">
    <citation type="submission" date="2024-01" db="EMBL/GenBank/DDBJ databases">
        <authorList>
            <person name="Deng Y."/>
            <person name="Su J."/>
        </authorList>
    </citation>
    <scope>NUCLEOTIDE SEQUENCE [LARGE SCALE GENOMIC DNA]</scope>
    <source>
        <strain evidence="1 2">CPCC 100088</strain>
    </source>
</reference>
<dbReference type="EMBL" id="JAYWLC010000012">
    <property type="protein sequence ID" value="MER5172908.1"/>
    <property type="molecule type" value="Genomic_DNA"/>
</dbReference>
<accession>A0ABV1SJ29</accession>
<gene>
    <name evidence="1" type="ORF">VSX56_14110</name>
</gene>
<dbReference type="RefSeq" id="WP_349295214.1">
    <property type="nucleotide sequence ID" value="NZ_JAYWLC010000012.1"/>
</dbReference>
<name>A0ABV1SJ29_9RHOB</name>
<proteinExistence type="predicted"/>
<keyword evidence="2" id="KW-1185">Reference proteome</keyword>
<evidence type="ECO:0000313" key="2">
    <source>
        <dbReference type="Proteomes" id="UP001438953"/>
    </source>
</evidence>
<protein>
    <recommendedName>
        <fullName evidence="3">DnaA N-terminal domain-containing protein</fullName>
    </recommendedName>
</protein>
<sequence length="223" mass="25110">MMKKAVGRGAAARKYDLLSVLGSYALSQDKYIQKQALRLICLITARYNWQNDELSMGQAEISKLWSVDVRTVKREMAALRQRRWLIEKRPAARGRVALYGLNVAQILEDTREGWAKIGPDLVERLAPSEPAAPETNVVPLRAADLPSNGIWPDVARRLQSHHPTFWGAWFAQLTVVSETRESLVLRAGSEFQASYIETHLRSTLEAVIRSVAPEITRVQIVAH</sequence>
<evidence type="ECO:0008006" key="3">
    <source>
        <dbReference type="Google" id="ProtNLM"/>
    </source>
</evidence>
<reference evidence="1 2" key="2">
    <citation type="submission" date="2024-06" db="EMBL/GenBank/DDBJ databases">
        <title>Thioclava kandeliae sp. nov. from a rhizosphere soil sample of Kandelia candel in a mangrove.</title>
        <authorList>
            <person name="Mu T."/>
        </authorList>
    </citation>
    <scope>NUCLEOTIDE SEQUENCE [LARGE SCALE GENOMIC DNA]</scope>
    <source>
        <strain evidence="1 2">CPCC 100088</strain>
    </source>
</reference>
<comment type="caution">
    <text evidence="1">The sequence shown here is derived from an EMBL/GenBank/DDBJ whole genome shotgun (WGS) entry which is preliminary data.</text>
</comment>
<dbReference type="InterPro" id="IPR038454">
    <property type="entry name" value="DnaA_N_sf"/>
</dbReference>
<dbReference type="Proteomes" id="UP001438953">
    <property type="component" value="Unassembled WGS sequence"/>
</dbReference>